<protein>
    <submittedName>
        <fullName evidence="1">Uncharacterized protein</fullName>
    </submittedName>
</protein>
<dbReference type="InParanoid" id="W7X6S1"/>
<organism evidence="1 2">
    <name type="scientific">Tetrahymena thermophila (strain SB210)</name>
    <dbReference type="NCBI Taxonomy" id="312017"/>
    <lineage>
        <taxon>Eukaryota</taxon>
        <taxon>Sar</taxon>
        <taxon>Alveolata</taxon>
        <taxon>Ciliophora</taxon>
        <taxon>Intramacronucleata</taxon>
        <taxon>Oligohymenophorea</taxon>
        <taxon>Hymenostomatida</taxon>
        <taxon>Tetrahymenina</taxon>
        <taxon>Tetrahymenidae</taxon>
        <taxon>Tetrahymena</taxon>
    </lineage>
</organism>
<sequence>MKQLINKLNESSIKLNIAYQKNINKINLKRQLILRIIKQTPSELDQVFWNQQSTTYLYQQRLKILKSSNPPSHQRCNNQRISNINQNLIILRQQKQKNLIFKQKLFFQTNSPNNTSQYIKSKDHSKNLTGYKQKTKYQHIIKRKQFKKDLQQPTLCIIVIKDSQQVSQLVRRYLQNQIANKKSNFLKSVYLKQNKQLKLLKKQFSY</sequence>
<gene>
    <name evidence="1" type="ORF">TTHERM_000316629</name>
</gene>
<dbReference type="AlphaFoldDB" id="W7X6S1"/>
<evidence type="ECO:0000313" key="2">
    <source>
        <dbReference type="Proteomes" id="UP000009168"/>
    </source>
</evidence>
<name>W7X6S1_TETTS</name>
<dbReference type="Proteomes" id="UP000009168">
    <property type="component" value="Unassembled WGS sequence"/>
</dbReference>
<dbReference type="EMBL" id="GG662605">
    <property type="protein sequence ID" value="EWS73077.1"/>
    <property type="molecule type" value="Genomic_DNA"/>
</dbReference>
<reference evidence="2" key="1">
    <citation type="journal article" date="2006" name="PLoS Biol.">
        <title>Macronuclear genome sequence of the ciliate Tetrahymena thermophila, a model eukaryote.</title>
        <authorList>
            <person name="Eisen J.A."/>
            <person name="Coyne R.S."/>
            <person name="Wu M."/>
            <person name="Wu D."/>
            <person name="Thiagarajan M."/>
            <person name="Wortman J.R."/>
            <person name="Badger J.H."/>
            <person name="Ren Q."/>
            <person name="Amedeo P."/>
            <person name="Jones K.M."/>
            <person name="Tallon L.J."/>
            <person name="Delcher A.L."/>
            <person name="Salzberg S.L."/>
            <person name="Silva J.C."/>
            <person name="Haas B.J."/>
            <person name="Majoros W.H."/>
            <person name="Farzad M."/>
            <person name="Carlton J.M."/>
            <person name="Smith R.K. Jr."/>
            <person name="Garg J."/>
            <person name="Pearlman R.E."/>
            <person name="Karrer K.M."/>
            <person name="Sun L."/>
            <person name="Manning G."/>
            <person name="Elde N.C."/>
            <person name="Turkewitz A.P."/>
            <person name="Asai D.J."/>
            <person name="Wilkes D.E."/>
            <person name="Wang Y."/>
            <person name="Cai H."/>
            <person name="Collins K."/>
            <person name="Stewart B.A."/>
            <person name="Lee S.R."/>
            <person name="Wilamowska K."/>
            <person name="Weinberg Z."/>
            <person name="Ruzzo W.L."/>
            <person name="Wloga D."/>
            <person name="Gaertig J."/>
            <person name="Frankel J."/>
            <person name="Tsao C.-C."/>
            <person name="Gorovsky M.A."/>
            <person name="Keeling P.J."/>
            <person name="Waller R.F."/>
            <person name="Patron N.J."/>
            <person name="Cherry J.M."/>
            <person name="Stover N.A."/>
            <person name="Krieger C.J."/>
            <person name="del Toro C."/>
            <person name="Ryder H.F."/>
            <person name="Williamson S.C."/>
            <person name="Barbeau R.A."/>
            <person name="Hamilton E.P."/>
            <person name="Orias E."/>
        </authorList>
    </citation>
    <scope>NUCLEOTIDE SEQUENCE [LARGE SCALE GENOMIC DNA]</scope>
    <source>
        <strain evidence="2">SB210</strain>
    </source>
</reference>
<accession>W7X6S1</accession>
<dbReference type="RefSeq" id="XP_012654386.1">
    <property type="nucleotide sequence ID" value="XM_012798932.1"/>
</dbReference>
<keyword evidence="2" id="KW-1185">Reference proteome</keyword>
<proteinExistence type="predicted"/>
<dbReference type="GeneID" id="24438407"/>
<evidence type="ECO:0000313" key="1">
    <source>
        <dbReference type="EMBL" id="EWS73077.1"/>
    </source>
</evidence>
<dbReference type="KEGG" id="tet:TTHERM_000316629"/>